<evidence type="ECO:0000259" key="13">
    <source>
        <dbReference type="Pfam" id="PF00487"/>
    </source>
</evidence>
<evidence type="ECO:0000313" key="15">
    <source>
        <dbReference type="Proteomes" id="UP001165089"/>
    </source>
</evidence>
<evidence type="ECO:0000256" key="11">
    <source>
        <dbReference type="ARBA" id="ARBA00023160"/>
    </source>
</evidence>
<dbReference type="Proteomes" id="UP001165089">
    <property type="component" value="Unassembled WGS sequence"/>
</dbReference>
<comment type="similarity">
    <text evidence="2">Belongs to the fatty acid desaturase type 2 family.</text>
</comment>
<evidence type="ECO:0000256" key="5">
    <source>
        <dbReference type="ARBA" id="ARBA00022832"/>
    </source>
</evidence>
<proteinExistence type="inferred from homology"/>
<dbReference type="Pfam" id="PF00487">
    <property type="entry name" value="FA_desaturase"/>
    <property type="match status" value="1"/>
</dbReference>
<dbReference type="InterPro" id="IPR015876">
    <property type="entry name" value="Acyl-CoA_DS"/>
</dbReference>
<protein>
    <recommendedName>
        <fullName evidence="13">Fatty acid desaturase domain-containing protein</fullName>
    </recommendedName>
</protein>
<evidence type="ECO:0000256" key="10">
    <source>
        <dbReference type="ARBA" id="ARBA00023136"/>
    </source>
</evidence>
<keyword evidence="15" id="KW-1185">Reference proteome</keyword>
<dbReference type="EMBL" id="BSDD01000003">
    <property type="protein sequence ID" value="GLH70173.1"/>
    <property type="molecule type" value="Genomic_DNA"/>
</dbReference>
<keyword evidence="9" id="KW-0443">Lipid metabolism</keyword>
<name>A0ABQ5Q6C9_9BACT</name>
<evidence type="ECO:0000256" key="9">
    <source>
        <dbReference type="ARBA" id="ARBA00023098"/>
    </source>
</evidence>
<feature type="transmembrane region" description="Helical" evidence="12">
    <location>
        <begin position="189"/>
        <end position="206"/>
    </location>
</feature>
<sequence>MEARLPLGQDGDPVRSVAVTPASLVFLAIHLGALGTLLATFQSRLAWMALLLYGVRMFGVTAGYHRYFSHRAYRLGRTAQWLMACLAQSSGQKGALWWAAHHRDHHRHADGPGDVHSPVQDSFWWSHAGWVLSSRHDGTDLAKVADLARFPELRWLNRHHWVPALVTALLAAAWAGWPGLAWWCLSTVALYHATFCINSLAHVWGTRRFATPDRSRNNALLALLTLGEGWHNNHHACPSACSHRCRWWELDLTQAGLQALRILGIARNLRPRPLEARP</sequence>
<organism evidence="14 15">
    <name type="scientific">Geothrix rubra</name>
    <dbReference type="NCBI Taxonomy" id="2927977"/>
    <lineage>
        <taxon>Bacteria</taxon>
        <taxon>Pseudomonadati</taxon>
        <taxon>Acidobacteriota</taxon>
        <taxon>Holophagae</taxon>
        <taxon>Holophagales</taxon>
        <taxon>Holophagaceae</taxon>
        <taxon>Geothrix</taxon>
    </lineage>
</organism>
<accession>A0ABQ5Q6C9</accession>
<keyword evidence="10 12" id="KW-0472">Membrane</keyword>
<dbReference type="InterPro" id="IPR005804">
    <property type="entry name" value="FA_desaturase_dom"/>
</dbReference>
<comment type="caution">
    <text evidence="14">The sequence shown here is derived from an EMBL/GenBank/DDBJ whole genome shotgun (WGS) entry which is preliminary data.</text>
</comment>
<keyword evidence="3" id="KW-0444">Lipid biosynthesis</keyword>
<evidence type="ECO:0000313" key="14">
    <source>
        <dbReference type="EMBL" id="GLH70173.1"/>
    </source>
</evidence>
<keyword evidence="6 12" id="KW-1133">Transmembrane helix</keyword>
<gene>
    <name evidence="14" type="ORF">GETHPA_17060</name>
</gene>
<keyword evidence="4 12" id="KW-0812">Transmembrane</keyword>
<dbReference type="PANTHER" id="PTHR11351">
    <property type="entry name" value="ACYL-COA DESATURASE"/>
    <property type="match status" value="1"/>
</dbReference>
<evidence type="ECO:0000256" key="4">
    <source>
        <dbReference type="ARBA" id="ARBA00022692"/>
    </source>
</evidence>
<keyword evidence="8" id="KW-0408">Iron</keyword>
<reference evidence="14 15" key="1">
    <citation type="journal article" date="2023" name="Antonie Van Leeuwenhoek">
        <title>Mesoterricola silvestris gen. nov., sp. nov., Mesoterricola sediminis sp. nov., Geothrix oryzae sp. nov., Geothrix edaphica sp. nov., Geothrix rubra sp. nov., and Geothrix limicola sp. nov., six novel members of Acidobacteriota isolated from soils.</title>
        <authorList>
            <person name="Itoh H."/>
            <person name="Sugisawa Y."/>
            <person name="Mise K."/>
            <person name="Xu Z."/>
            <person name="Kuniyasu M."/>
            <person name="Ushijima N."/>
            <person name="Kawano K."/>
            <person name="Kobayashi E."/>
            <person name="Shiratori Y."/>
            <person name="Masuda Y."/>
            <person name="Senoo K."/>
        </authorList>
    </citation>
    <scope>NUCLEOTIDE SEQUENCE [LARGE SCALE GENOMIC DNA]</scope>
    <source>
        <strain evidence="14 15">Red803</strain>
    </source>
</reference>
<feature type="transmembrane region" description="Helical" evidence="12">
    <location>
        <begin position="21"/>
        <end position="39"/>
    </location>
</feature>
<evidence type="ECO:0000256" key="8">
    <source>
        <dbReference type="ARBA" id="ARBA00023004"/>
    </source>
</evidence>
<dbReference type="CDD" id="cd03505">
    <property type="entry name" value="Delta9-FADS-like"/>
    <property type="match status" value="1"/>
</dbReference>
<evidence type="ECO:0000256" key="7">
    <source>
        <dbReference type="ARBA" id="ARBA00023002"/>
    </source>
</evidence>
<feature type="transmembrane region" description="Helical" evidence="12">
    <location>
        <begin position="161"/>
        <end position="183"/>
    </location>
</feature>
<evidence type="ECO:0000256" key="3">
    <source>
        <dbReference type="ARBA" id="ARBA00022516"/>
    </source>
</evidence>
<feature type="domain" description="Fatty acid desaturase" evidence="13">
    <location>
        <begin position="46"/>
        <end position="256"/>
    </location>
</feature>
<feature type="transmembrane region" description="Helical" evidence="12">
    <location>
        <begin position="45"/>
        <end position="64"/>
    </location>
</feature>
<keyword evidence="7" id="KW-0560">Oxidoreductase</keyword>
<dbReference type="PANTHER" id="PTHR11351:SF31">
    <property type="entry name" value="DESATURASE 1, ISOFORM A-RELATED"/>
    <property type="match status" value="1"/>
</dbReference>
<dbReference type="PRINTS" id="PR00075">
    <property type="entry name" value="FACDDSATRASE"/>
</dbReference>
<evidence type="ECO:0000256" key="1">
    <source>
        <dbReference type="ARBA" id="ARBA00004141"/>
    </source>
</evidence>
<comment type="subcellular location">
    <subcellularLocation>
        <location evidence="1">Membrane</location>
        <topology evidence="1">Multi-pass membrane protein</topology>
    </subcellularLocation>
</comment>
<evidence type="ECO:0000256" key="2">
    <source>
        <dbReference type="ARBA" id="ARBA00008749"/>
    </source>
</evidence>
<keyword evidence="11" id="KW-0275">Fatty acid biosynthesis</keyword>
<evidence type="ECO:0000256" key="6">
    <source>
        <dbReference type="ARBA" id="ARBA00022989"/>
    </source>
</evidence>
<keyword evidence="5" id="KW-0276">Fatty acid metabolism</keyword>
<dbReference type="RefSeq" id="WP_285724641.1">
    <property type="nucleotide sequence ID" value="NZ_BSDD01000003.1"/>
</dbReference>
<evidence type="ECO:0000256" key="12">
    <source>
        <dbReference type="SAM" id="Phobius"/>
    </source>
</evidence>